<feature type="domain" description="Right handed beta helix" evidence="2">
    <location>
        <begin position="104"/>
        <end position="262"/>
    </location>
</feature>
<dbReference type="InterPro" id="IPR011050">
    <property type="entry name" value="Pectin_lyase_fold/virulence"/>
</dbReference>
<feature type="domain" description="Right handed beta helix" evidence="2">
    <location>
        <begin position="449"/>
        <end position="614"/>
    </location>
</feature>
<protein>
    <recommendedName>
        <fullName evidence="2">Right handed beta helix domain-containing protein</fullName>
    </recommendedName>
</protein>
<evidence type="ECO:0000256" key="1">
    <source>
        <dbReference type="SAM" id="SignalP"/>
    </source>
</evidence>
<gene>
    <name evidence="3" type="ORF">ACFL6M_03215</name>
</gene>
<sequence>MRCITLATSAFLVLAPLASGTLYYVDSDGSGDYEFIQDALDAVSNGDIVELGNGEFRGARNRDLDYGGKSITVRSVSGIPDSCVIDCEDAGRGFNFETGEDATAALEGVKIQNGAADFGGGIRCFDTSPTLTNIVLFNNSCSQRGGGLYCNNSEADVSDCLFLDNTANQGGGMYTQNGIPTITGCVFEGNYGTYGGGLNCDDSSNSLVSYCIFNGNTAENQGGGFCCVHASPTLRNCTFYANTAPLGSGIRFYDTSALVENTIISFGTGGGSVFCGTGAGPTLSCCNVYGNVGGNYIDCILDQANDNFNFELDPLFCNSPDGDFRLQLDSPCLDAPDCGQVGAMSGPCTLPYCLVNSSGTGDFSTIQDALDAGCEVIELTDGTYTGAGNRDIDFDGRSATVKSQSGNPEACIIDCEGMGRGFNFESGEDATAVIQGITIQNGHADSGGGIRCYGGSPTLTDVVFLSCTCDALGAGLYVRNSTAQVSDCLFSGNSGSPGSGMYCQFALPTITGCRFEGNSGTYGGGLNCDDSSDCSVSYCTFTGNTADSGGGLFCVHSSPSIQNCTFYANSATTGSNIRFFDTSAVLENVIISYGTGGGSVACGTGANPTLICCNVYGNVGGNYIDCISGQQGANFNFELDPLFCDAAGGDFRLQLGSPCLDDPDCGLVGAHGPCSVSTCLVNSGGSGDYETIQDAVDADCEVIELADGTYTGLGNRDIDFNGRNTTVRSESGDPEACIIDCQNAGRAFYFESGEDQTAIVQGITIRNGNADWGGGIRCSGASPTLTNIVFQDCTCTERGGGLYINGGAAAVSDCVFAGNSGNQGAGMYCQNALPTITGCLFQGNSGTYGGGLNCDDSSHCLVSYCTFTGNTATNQGGGFCCVHASPTLQNCTFYANTAPAGSNIRFFDTSATLENVIISYGTEGGSVICGGGANPTLTCCNVYGNAGGNYINCIADQQ</sequence>
<dbReference type="InterPro" id="IPR039448">
    <property type="entry name" value="Beta_helix"/>
</dbReference>
<dbReference type="SMART" id="SM00710">
    <property type="entry name" value="PbH1"/>
    <property type="match status" value="14"/>
</dbReference>
<organism evidence="3 4">
    <name type="scientific">Eiseniibacteriota bacterium</name>
    <dbReference type="NCBI Taxonomy" id="2212470"/>
    <lineage>
        <taxon>Bacteria</taxon>
        <taxon>Candidatus Eiseniibacteriota</taxon>
    </lineage>
</organism>
<dbReference type="Gene3D" id="2.160.20.10">
    <property type="entry name" value="Single-stranded right-handed beta-helix, Pectin lyase-like"/>
    <property type="match status" value="3"/>
</dbReference>
<dbReference type="InterPro" id="IPR006626">
    <property type="entry name" value="PbH1"/>
</dbReference>
<dbReference type="PANTHER" id="PTHR11319">
    <property type="entry name" value="G PROTEIN-COUPLED RECEPTOR-RELATED"/>
    <property type="match status" value="1"/>
</dbReference>
<dbReference type="InterPro" id="IPR012334">
    <property type="entry name" value="Pectin_lyas_fold"/>
</dbReference>
<feature type="non-terminal residue" evidence="3">
    <location>
        <position position="958"/>
    </location>
</feature>
<accession>A0ABV6YK84</accession>
<comment type="caution">
    <text evidence="3">The sequence shown here is derived from an EMBL/GenBank/DDBJ whole genome shotgun (WGS) entry which is preliminary data.</text>
</comment>
<evidence type="ECO:0000313" key="3">
    <source>
        <dbReference type="EMBL" id="MFC1572589.1"/>
    </source>
</evidence>
<feature type="chain" id="PRO_5046398182" description="Right handed beta helix domain-containing protein" evidence="1">
    <location>
        <begin position="19"/>
        <end position="958"/>
    </location>
</feature>
<keyword evidence="4" id="KW-1185">Reference proteome</keyword>
<evidence type="ECO:0000313" key="4">
    <source>
        <dbReference type="Proteomes" id="UP001593833"/>
    </source>
</evidence>
<feature type="signal peptide" evidence="1">
    <location>
        <begin position="1"/>
        <end position="18"/>
    </location>
</feature>
<proteinExistence type="predicted"/>
<dbReference type="PANTHER" id="PTHR11319:SF35">
    <property type="entry name" value="OUTER MEMBRANE PROTEIN PMPC-RELATED"/>
    <property type="match status" value="1"/>
</dbReference>
<evidence type="ECO:0000259" key="2">
    <source>
        <dbReference type="Pfam" id="PF13229"/>
    </source>
</evidence>
<dbReference type="Proteomes" id="UP001593833">
    <property type="component" value="Unassembled WGS sequence"/>
</dbReference>
<dbReference type="Pfam" id="PF13229">
    <property type="entry name" value="Beta_helix"/>
    <property type="match status" value="2"/>
</dbReference>
<reference evidence="3 4" key="1">
    <citation type="submission" date="2024-09" db="EMBL/GenBank/DDBJ databases">
        <authorList>
            <person name="D'Angelo T."/>
        </authorList>
    </citation>
    <scope>NUCLEOTIDE SEQUENCE [LARGE SCALE GENOMIC DNA]</scope>
    <source>
        <strain evidence="3">SAG AM-320-E07</strain>
    </source>
</reference>
<dbReference type="EMBL" id="JBHPKH010000023">
    <property type="protein sequence ID" value="MFC1572589.1"/>
    <property type="molecule type" value="Genomic_DNA"/>
</dbReference>
<name>A0ABV6YK84_UNCEI</name>
<keyword evidence="1" id="KW-0732">Signal</keyword>
<dbReference type="SUPFAM" id="SSF51126">
    <property type="entry name" value="Pectin lyase-like"/>
    <property type="match status" value="3"/>
</dbReference>